<evidence type="ECO:0000313" key="2">
    <source>
        <dbReference type="Proteomes" id="UP000192511"/>
    </source>
</evidence>
<comment type="caution">
    <text evidence="1">The sequence shown here is derived from an EMBL/GenBank/DDBJ whole genome shotgun (WGS) entry which is preliminary data.</text>
</comment>
<dbReference type="PANTHER" id="PTHR13061:SF56">
    <property type="entry name" value="PROTEIN YRDA"/>
    <property type="match status" value="1"/>
</dbReference>
<protein>
    <submittedName>
        <fullName evidence="1">Gamma carbonic anhydrase family protein</fullName>
    </submittedName>
</protein>
<dbReference type="Pfam" id="PF00132">
    <property type="entry name" value="Hexapep"/>
    <property type="match status" value="1"/>
</dbReference>
<proteinExistence type="predicted"/>
<dbReference type="Proteomes" id="UP000192511">
    <property type="component" value="Unassembled WGS sequence"/>
</dbReference>
<keyword evidence="2" id="KW-1185">Reference proteome</keyword>
<dbReference type="Gene3D" id="2.160.10.10">
    <property type="entry name" value="Hexapeptide repeat proteins"/>
    <property type="match status" value="1"/>
</dbReference>
<dbReference type="CDD" id="cd04645">
    <property type="entry name" value="LbH_gamma_CA_like"/>
    <property type="match status" value="1"/>
</dbReference>
<dbReference type="InterPro" id="IPR047324">
    <property type="entry name" value="LbH_gamma_CA-like"/>
</dbReference>
<accession>A0AAX0WV02</accession>
<dbReference type="InterPro" id="IPR011004">
    <property type="entry name" value="Trimer_LpxA-like_sf"/>
</dbReference>
<dbReference type="GeneID" id="98066821"/>
<dbReference type="PANTHER" id="PTHR13061">
    <property type="entry name" value="DYNACTIN SUBUNIT P25"/>
    <property type="match status" value="1"/>
</dbReference>
<evidence type="ECO:0000313" key="1">
    <source>
        <dbReference type="EMBL" id="PNL60859.1"/>
    </source>
</evidence>
<dbReference type="AlphaFoldDB" id="A0AAX0WV02"/>
<gene>
    <name evidence="1" type="ORF">A6J39_006310</name>
</gene>
<dbReference type="EMBL" id="NBTX02000004">
    <property type="protein sequence ID" value="PNL60859.1"/>
    <property type="molecule type" value="Genomic_DNA"/>
</dbReference>
<dbReference type="SUPFAM" id="SSF51161">
    <property type="entry name" value="Trimeric LpxA-like enzymes"/>
    <property type="match status" value="1"/>
</dbReference>
<sequence length="179" mass="19090">MNDAIRSFQGKSPSIGQRVYIDPKSAIIGDVSLGDDVSVWPMAVLRGDVNSIKIGNACSIQDGAVLHVTHDGPYTSGGQPLILGQGITIGHKAVLHGCIVDEFCLIGMGALILDAVHIQHHVMVGAGALVTPGKVLESGYLYLGNPAKAIRKLTDQELEMLEYSAQHYVRLKDKHLASL</sequence>
<name>A0AAX0WV02_9GAMM</name>
<dbReference type="InterPro" id="IPR001451">
    <property type="entry name" value="Hexapep"/>
</dbReference>
<reference evidence="1" key="1">
    <citation type="submission" date="2017-12" db="EMBL/GenBank/DDBJ databases">
        <title>FDA dAtabase for Regulatory Grade micrObial Sequences (FDA-ARGOS): Supporting development and validation of Infectious Disease Dx tests.</title>
        <authorList>
            <person name="Kerrigan L."/>
            <person name="Tallon L.J."/>
            <person name="Sadzewicz L."/>
            <person name="Sengamalay N."/>
            <person name="Ott S."/>
            <person name="Godinez A."/>
            <person name="Nagaraj S."/>
            <person name="Vavikolanu K."/>
            <person name="Vyas G."/>
            <person name="Nadendla S."/>
            <person name="Aluvathingal J."/>
            <person name="Sichtig H."/>
        </authorList>
    </citation>
    <scope>NUCLEOTIDE SEQUENCE [LARGE SCALE GENOMIC DNA]</scope>
    <source>
        <strain evidence="1">FDAARGOS_200</strain>
    </source>
</reference>
<dbReference type="RefSeq" id="WP_019232946.1">
    <property type="nucleotide sequence ID" value="NZ_CAAAHR010000076.1"/>
</dbReference>
<dbReference type="InterPro" id="IPR050484">
    <property type="entry name" value="Transf_Hexapept/Carb_Anhydrase"/>
</dbReference>
<organism evidence="1 2">
    <name type="scientific">Legionella anisa</name>
    <dbReference type="NCBI Taxonomy" id="28082"/>
    <lineage>
        <taxon>Bacteria</taxon>
        <taxon>Pseudomonadati</taxon>
        <taxon>Pseudomonadota</taxon>
        <taxon>Gammaproteobacteria</taxon>
        <taxon>Legionellales</taxon>
        <taxon>Legionellaceae</taxon>
        <taxon>Legionella</taxon>
    </lineage>
</organism>